<feature type="signal peptide" evidence="1">
    <location>
        <begin position="1"/>
        <end position="19"/>
    </location>
</feature>
<dbReference type="Proteomes" id="UP000023430">
    <property type="component" value="Unassembled WGS sequence"/>
</dbReference>
<comment type="caution">
    <text evidence="2">The sequence shown here is derived from an EMBL/GenBank/DDBJ whole genome shotgun (WGS) entry which is preliminary data.</text>
</comment>
<protein>
    <recommendedName>
        <fullName evidence="4">Succinate dehydrogenase</fullName>
    </recommendedName>
</protein>
<accession>X7FAL2</accession>
<name>X7FAL2_9RHOB</name>
<dbReference type="STRING" id="1449351.RISW2_20065"/>
<dbReference type="EMBL" id="JAME01000006">
    <property type="protein sequence ID" value="ETX29947.1"/>
    <property type="molecule type" value="Genomic_DNA"/>
</dbReference>
<dbReference type="AlphaFoldDB" id="X7FAL2"/>
<dbReference type="OrthoDB" id="7867642at2"/>
<sequence length="109" mass="11139">MRRALTLVLALAVPLAACTAAQQDAVARNAARSTVNRVVLERYPGVPLEPAINCVIDNASAQQILALAADSVGGPTESSAQIVAQIVRQPATLNCLAAQGLPALLRTGG</sequence>
<gene>
    <name evidence="2" type="ORF">RISW2_20065</name>
</gene>
<dbReference type="RefSeq" id="WP_043767700.1">
    <property type="nucleotide sequence ID" value="NZ_JAME01000006.1"/>
</dbReference>
<dbReference type="eggNOG" id="ENOG5032SYC">
    <property type="taxonomic scope" value="Bacteria"/>
</dbReference>
<reference evidence="2 3" key="1">
    <citation type="submission" date="2014-01" db="EMBL/GenBank/DDBJ databases">
        <title>Roseivivax isoporae LMG 25204 Genome Sequencing.</title>
        <authorList>
            <person name="Lai Q."/>
            <person name="Li G."/>
            <person name="Shao Z."/>
        </authorList>
    </citation>
    <scope>NUCLEOTIDE SEQUENCE [LARGE SCALE GENOMIC DNA]</scope>
    <source>
        <strain evidence="2 3">LMG 25204</strain>
    </source>
</reference>
<keyword evidence="1" id="KW-0732">Signal</keyword>
<evidence type="ECO:0000256" key="1">
    <source>
        <dbReference type="SAM" id="SignalP"/>
    </source>
</evidence>
<feature type="chain" id="PRO_5004978065" description="Succinate dehydrogenase" evidence="1">
    <location>
        <begin position="20"/>
        <end position="109"/>
    </location>
</feature>
<evidence type="ECO:0000313" key="2">
    <source>
        <dbReference type="EMBL" id="ETX29947.1"/>
    </source>
</evidence>
<evidence type="ECO:0000313" key="3">
    <source>
        <dbReference type="Proteomes" id="UP000023430"/>
    </source>
</evidence>
<keyword evidence="3" id="KW-1185">Reference proteome</keyword>
<organism evidence="2 3">
    <name type="scientific">Roseivivax isoporae LMG 25204</name>
    <dbReference type="NCBI Taxonomy" id="1449351"/>
    <lineage>
        <taxon>Bacteria</taxon>
        <taxon>Pseudomonadati</taxon>
        <taxon>Pseudomonadota</taxon>
        <taxon>Alphaproteobacteria</taxon>
        <taxon>Rhodobacterales</taxon>
        <taxon>Roseobacteraceae</taxon>
        <taxon>Roseivivax</taxon>
    </lineage>
</organism>
<evidence type="ECO:0008006" key="4">
    <source>
        <dbReference type="Google" id="ProtNLM"/>
    </source>
</evidence>
<proteinExistence type="predicted"/>